<dbReference type="EMBL" id="FORY01000003">
    <property type="protein sequence ID" value="SFJ23871.1"/>
    <property type="molecule type" value="Genomic_DNA"/>
</dbReference>
<dbReference type="RefSeq" id="WP_066603861.1">
    <property type="nucleotide sequence ID" value="NZ_FORY01000003.1"/>
</dbReference>
<accession>A0A1I3PRI2</accession>
<proteinExistence type="predicted"/>
<dbReference type="AlphaFoldDB" id="A0A1I3PRI2"/>
<evidence type="ECO:0000256" key="1">
    <source>
        <dbReference type="SAM" id="SignalP"/>
    </source>
</evidence>
<reference evidence="2 3" key="1">
    <citation type="submission" date="2016-10" db="EMBL/GenBank/DDBJ databases">
        <authorList>
            <person name="de Groot N.N."/>
        </authorList>
    </citation>
    <scope>NUCLEOTIDE SEQUENCE [LARGE SCALE GENOMIC DNA]</scope>
    <source>
        <strain evidence="2 3">CGMCC 1.8891</strain>
    </source>
</reference>
<dbReference type="GeneID" id="98664131"/>
<feature type="chain" id="PRO_5010191174" description="Peptidoglycan binding domain-containing protein" evidence="1">
    <location>
        <begin position="22"/>
        <end position="265"/>
    </location>
</feature>
<dbReference type="OrthoDB" id="7770619at2"/>
<sequence length="265" mass="27112">MKKTLTLSLIACALPALPAFAQTCVGAGFDIPLPGATAVETRHVDIPSPTYPGIWQEGTVRNFFYRIYANGEAALSPSASSSDWEITVLCDAGTCQKSVTGTAPQAALDTADLLEACLLGGDAAQQLLASEPDGTAPPPDGTVPALVQDIPPESPTPAPQAPLSIDTITPDTVAPEPTAQITEETAPVAPVPAEDTAPCGLAAIPEGAPGITLQRLLVEAGENPGPLDGIPGRRTRTALQNLFGAQSADMDTAEAITALDNLLCQ</sequence>
<evidence type="ECO:0000313" key="3">
    <source>
        <dbReference type="Proteomes" id="UP000183299"/>
    </source>
</evidence>
<protein>
    <recommendedName>
        <fullName evidence="4">Peptidoglycan binding domain-containing protein</fullName>
    </recommendedName>
</protein>
<keyword evidence="1" id="KW-0732">Signal</keyword>
<feature type="signal peptide" evidence="1">
    <location>
        <begin position="1"/>
        <end position="21"/>
    </location>
</feature>
<organism evidence="2 3">
    <name type="scientific">Celeribacter halophilus</name>
    <dbReference type="NCBI Taxonomy" id="576117"/>
    <lineage>
        <taxon>Bacteria</taxon>
        <taxon>Pseudomonadati</taxon>
        <taxon>Pseudomonadota</taxon>
        <taxon>Alphaproteobacteria</taxon>
        <taxon>Rhodobacterales</taxon>
        <taxon>Roseobacteraceae</taxon>
        <taxon>Celeribacter</taxon>
    </lineage>
</organism>
<gene>
    <name evidence="2" type="ORF">SAMN04488138_10327</name>
</gene>
<name>A0A1I3PRI2_9RHOB</name>
<dbReference type="Proteomes" id="UP000183299">
    <property type="component" value="Unassembled WGS sequence"/>
</dbReference>
<evidence type="ECO:0000313" key="2">
    <source>
        <dbReference type="EMBL" id="SFJ23871.1"/>
    </source>
</evidence>
<evidence type="ECO:0008006" key="4">
    <source>
        <dbReference type="Google" id="ProtNLM"/>
    </source>
</evidence>
<keyword evidence="3" id="KW-1185">Reference proteome</keyword>
<dbReference type="STRING" id="576117.SAMN04488138_10327"/>